<dbReference type="GO" id="GO:0003700">
    <property type="term" value="F:DNA-binding transcription factor activity"/>
    <property type="evidence" value="ECO:0007669"/>
    <property type="project" value="InterPro"/>
</dbReference>
<dbReference type="FunFam" id="1.10.10.10:FF:000001">
    <property type="entry name" value="LysR family transcriptional regulator"/>
    <property type="match status" value="1"/>
</dbReference>
<dbReference type="Proteomes" id="UP000236729">
    <property type="component" value="Unassembled WGS sequence"/>
</dbReference>
<organism evidence="6 9">
    <name type="scientific">Saccharopolyspora kobensis</name>
    <dbReference type="NCBI Taxonomy" id="146035"/>
    <lineage>
        <taxon>Bacteria</taxon>
        <taxon>Bacillati</taxon>
        <taxon>Actinomycetota</taxon>
        <taxon>Actinomycetes</taxon>
        <taxon>Pseudonocardiales</taxon>
        <taxon>Pseudonocardiaceae</taxon>
        <taxon>Saccharopolyspora</taxon>
    </lineage>
</organism>
<dbReference type="EMBL" id="FOME01000008">
    <property type="protein sequence ID" value="SFE04165.1"/>
    <property type="molecule type" value="Genomic_DNA"/>
</dbReference>
<dbReference type="InterPro" id="IPR036388">
    <property type="entry name" value="WH-like_DNA-bd_sf"/>
</dbReference>
<dbReference type="SUPFAM" id="SSF53850">
    <property type="entry name" value="Periplasmic binding protein-like II"/>
    <property type="match status" value="1"/>
</dbReference>
<keyword evidence="2" id="KW-0805">Transcription regulation</keyword>
<dbReference type="PROSITE" id="PS50931">
    <property type="entry name" value="HTH_LYSR"/>
    <property type="match status" value="1"/>
</dbReference>
<reference evidence="6" key="1">
    <citation type="submission" date="2016-10" db="EMBL/GenBank/DDBJ databases">
        <authorList>
            <person name="de Groot N.N."/>
        </authorList>
    </citation>
    <scope>NUCLEOTIDE SEQUENCE [LARGE SCALE GENOMIC DNA]</scope>
    <source>
        <strain evidence="6">ATCC 20501</strain>
    </source>
</reference>
<accession>A0A1I1X9U7</accession>
<keyword evidence="4" id="KW-0804">Transcription</keyword>
<evidence type="ECO:0000313" key="8">
    <source>
        <dbReference type="Proteomes" id="UP000199690"/>
    </source>
</evidence>
<keyword evidence="8" id="KW-1185">Reference proteome</keyword>
<dbReference type="Gene3D" id="1.10.10.10">
    <property type="entry name" value="Winged helix-like DNA-binding domain superfamily/Winged helix DNA-binding domain"/>
    <property type="match status" value="1"/>
</dbReference>
<dbReference type="InterPro" id="IPR036390">
    <property type="entry name" value="WH_DNA-bd_sf"/>
</dbReference>
<protein>
    <submittedName>
        <fullName evidence="6">DNA-binding transcriptional regulator, LysR family</fullName>
    </submittedName>
</protein>
<feature type="domain" description="HTH lysR-type" evidence="5">
    <location>
        <begin position="1"/>
        <end position="58"/>
    </location>
</feature>
<keyword evidence="3 6" id="KW-0238">DNA-binding</keyword>
<proteinExistence type="inferred from homology"/>
<gene>
    <name evidence="6" type="ORF">SAMN02982929_04874</name>
    <name evidence="7" type="ORF">SAMN05216506_108154</name>
</gene>
<name>A0A1H6DRF1_9PSEU</name>
<evidence type="ECO:0000256" key="3">
    <source>
        <dbReference type="ARBA" id="ARBA00023125"/>
    </source>
</evidence>
<evidence type="ECO:0000256" key="2">
    <source>
        <dbReference type="ARBA" id="ARBA00023015"/>
    </source>
</evidence>
<dbReference type="Pfam" id="PF03466">
    <property type="entry name" value="LysR_substrate"/>
    <property type="match status" value="1"/>
</dbReference>
<dbReference type="GO" id="GO:0032993">
    <property type="term" value="C:protein-DNA complex"/>
    <property type="evidence" value="ECO:0007669"/>
    <property type="project" value="TreeGrafter"/>
</dbReference>
<evidence type="ECO:0000313" key="9">
    <source>
        <dbReference type="Proteomes" id="UP000236729"/>
    </source>
</evidence>
<dbReference type="PANTHER" id="PTHR30346:SF28">
    <property type="entry name" value="HTH-TYPE TRANSCRIPTIONAL REGULATOR CYNR"/>
    <property type="match status" value="1"/>
</dbReference>
<dbReference type="PANTHER" id="PTHR30346">
    <property type="entry name" value="TRANSCRIPTIONAL DUAL REGULATOR HCAR-RELATED"/>
    <property type="match status" value="1"/>
</dbReference>
<dbReference type="InterPro" id="IPR000847">
    <property type="entry name" value="LysR_HTH_N"/>
</dbReference>
<dbReference type="PRINTS" id="PR00039">
    <property type="entry name" value="HTHLYSR"/>
</dbReference>
<sequence length="285" mass="30424">MNLQQLRYLVAVIEHGTMTAAARALHVSQPALGRAVRALEREIGASLLTSDGQRLRPTPAGLAVAAHARSISDHIADILSLGGDRELVLAATPTLGAGTAPRLLRVLTERCPTATVSLARRDGPGEVAAMVRSGQAMAGVVELPAPDHVLDGLGTASLGRREIVLLCPTGIPVREPLPHADLGGLPLIVPASGHRRRQLDLWFASLGIRPRVVCETDERLAWEHLVGSGLGCAFTDRWHAEHAPVRGTCVVELAPPVRTHVKLLYRKDNPDRTLRALLDGLPRAP</sequence>
<dbReference type="CDD" id="cd05466">
    <property type="entry name" value="PBP2_LTTR_substrate"/>
    <property type="match status" value="1"/>
</dbReference>
<evidence type="ECO:0000256" key="1">
    <source>
        <dbReference type="ARBA" id="ARBA00009437"/>
    </source>
</evidence>
<dbReference type="AlphaFoldDB" id="A0A1H6DRF1"/>
<dbReference type="Gene3D" id="3.40.190.10">
    <property type="entry name" value="Periplasmic binding protein-like II"/>
    <property type="match status" value="2"/>
</dbReference>
<evidence type="ECO:0000259" key="5">
    <source>
        <dbReference type="PROSITE" id="PS50931"/>
    </source>
</evidence>
<dbReference type="EMBL" id="FNVB01000007">
    <property type="protein sequence ID" value="SEG87922.1"/>
    <property type="molecule type" value="Genomic_DNA"/>
</dbReference>
<evidence type="ECO:0000256" key="4">
    <source>
        <dbReference type="ARBA" id="ARBA00023163"/>
    </source>
</evidence>
<dbReference type="SUPFAM" id="SSF46785">
    <property type="entry name" value="Winged helix' DNA-binding domain"/>
    <property type="match status" value="1"/>
</dbReference>
<evidence type="ECO:0000313" key="6">
    <source>
        <dbReference type="EMBL" id="SEG87922.1"/>
    </source>
</evidence>
<accession>A0A1H6DRF1</accession>
<comment type="similarity">
    <text evidence="1">Belongs to the LysR transcriptional regulatory family.</text>
</comment>
<dbReference type="SMR" id="A0A1H6DRF1"/>
<dbReference type="GO" id="GO:0003677">
    <property type="term" value="F:DNA binding"/>
    <property type="evidence" value="ECO:0007669"/>
    <property type="project" value="UniProtKB-KW"/>
</dbReference>
<dbReference type="Pfam" id="PF00126">
    <property type="entry name" value="HTH_1"/>
    <property type="match status" value="1"/>
</dbReference>
<reference evidence="8 9" key="2">
    <citation type="submission" date="2016-10" db="EMBL/GenBank/DDBJ databases">
        <authorList>
            <person name="Varghese N."/>
            <person name="Submissions S."/>
        </authorList>
    </citation>
    <scope>NUCLEOTIDE SEQUENCE [LARGE SCALE GENOMIC DNA]</scope>
    <source>
        <strain evidence="9">ATCC 20501</strain>
        <strain evidence="7 8">CGMCC 4.3529</strain>
    </source>
</reference>
<dbReference type="RefSeq" id="WP_093354902.1">
    <property type="nucleotide sequence ID" value="NZ_FNVB01000007.1"/>
</dbReference>
<evidence type="ECO:0000313" key="7">
    <source>
        <dbReference type="EMBL" id="SFE04165.1"/>
    </source>
</evidence>
<dbReference type="InterPro" id="IPR005119">
    <property type="entry name" value="LysR_subst-bd"/>
</dbReference>
<dbReference type="Proteomes" id="UP000199690">
    <property type="component" value="Unassembled WGS sequence"/>
</dbReference>